<name>A0A9P8FAA6_AURME</name>
<accession>A0A9P8FAA6</accession>
<proteinExistence type="predicted"/>
<dbReference type="AlphaFoldDB" id="A0A9P8FAA6"/>
<gene>
    <name evidence="2" type="ORF">KCU98_g17033</name>
</gene>
<sequence length="118" mass="12699">MKSIVIAAAITTLVAAVPPPPVSSDQPATGLAIAASDKGPCYKQCRNHCLKVYSVLLASPISAPFFIWRCTHKCKKECSYENDDGDSEDAILDLVNANGTIEVDVEKLKEALDMDMVD</sequence>
<dbReference type="EMBL" id="JAHFXS010004066">
    <property type="protein sequence ID" value="KAG9957785.1"/>
    <property type="molecule type" value="Genomic_DNA"/>
</dbReference>
<protein>
    <submittedName>
        <fullName evidence="2">Uncharacterized protein</fullName>
    </submittedName>
</protein>
<comment type="caution">
    <text evidence="2">The sequence shown here is derived from an EMBL/GenBank/DDBJ whole genome shotgun (WGS) entry which is preliminary data.</text>
</comment>
<evidence type="ECO:0000256" key="1">
    <source>
        <dbReference type="SAM" id="SignalP"/>
    </source>
</evidence>
<evidence type="ECO:0000313" key="3">
    <source>
        <dbReference type="Proteomes" id="UP000729357"/>
    </source>
</evidence>
<dbReference type="Proteomes" id="UP000729357">
    <property type="component" value="Unassembled WGS sequence"/>
</dbReference>
<reference evidence="2" key="1">
    <citation type="journal article" date="2021" name="J Fungi (Basel)">
        <title>Virulence traits and population genomics of the black yeast Aureobasidium melanogenum.</title>
        <authorList>
            <person name="Cernosa A."/>
            <person name="Sun X."/>
            <person name="Gostincar C."/>
            <person name="Fang C."/>
            <person name="Gunde-Cimerman N."/>
            <person name="Song Z."/>
        </authorList>
    </citation>
    <scope>NUCLEOTIDE SEQUENCE</scope>
    <source>
        <strain evidence="2">EXF-9298</strain>
    </source>
</reference>
<keyword evidence="3" id="KW-1185">Reference proteome</keyword>
<feature type="chain" id="PRO_5040207670" evidence="1">
    <location>
        <begin position="17"/>
        <end position="118"/>
    </location>
</feature>
<organism evidence="2 3">
    <name type="scientific">Aureobasidium melanogenum</name>
    <name type="common">Aureobasidium pullulans var. melanogenum</name>
    <dbReference type="NCBI Taxonomy" id="46634"/>
    <lineage>
        <taxon>Eukaryota</taxon>
        <taxon>Fungi</taxon>
        <taxon>Dikarya</taxon>
        <taxon>Ascomycota</taxon>
        <taxon>Pezizomycotina</taxon>
        <taxon>Dothideomycetes</taxon>
        <taxon>Dothideomycetidae</taxon>
        <taxon>Dothideales</taxon>
        <taxon>Saccotheciaceae</taxon>
        <taxon>Aureobasidium</taxon>
    </lineage>
</organism>
<evidence type="ECO:0000313" key="2">
    <source>
        <dbReference type="EMBL" id="KAG9957785.1"/>
    </source>
</evidence>
<feature type="non-terminal residue" evidence="2">
    <location>
        <position position="118"/>
    </location>
</feature>
<keyword evidence="1" id="KW-0732">Signal</keyword>
<feature type="signal peptide" evidence="1">
    <location>
        <begin position="1"/>
        <end position="16"/>
    </location>
</feature>
<reference evidence="2" key="2">
    <citation type="submission" date="2021-08" db="EMBL/GenBank/DDBJ databases">
        <authorList>
            <person name="Gostincar C."/>
            <person name="Sun X."/>
            <person name="Song Z."/>
            <person name="Gunde-Cimerman N."/>
        </authorList>
    </citation>
    <scope>NUCLEOTIDE SEQUENCE</scope>
    <source>
        <strain evidence="2">EXF-9298</strain>
    </source>
</reference>